<dbReference type="InParanoid" id="A0A7J7E391"/>
<comment type="function">
    <text evidence="11">The coatomer is a cytosolic protein complex that binds to dilysine motifs and reversibly associates with Golgi non-clathrin-coated vesicles, which further mediate biosynthetic protein transport from the ER, via the Golgi up to the trans Golgi network. Coatomer complex is required for budding from Golgi membranes, and is essential for the retrograde Golgi-to-ER transport of dilysine-tagged proteins. The zeta subunit may be involved in regulating the coat assembly and, hence, the rate of biosynthetic protein transport due to its association-dissociation properties with the coatomer complex.</text>
</comment>
<accession>A0A7J7E391</accession>
<dbReference type="Pfam" id="PF01217">
    <property type="entry name" value="Clat_adaptor_s"/>
    <property type="match status" value="1"/>
</dbReference>
<comment type="caution">
    <text evidence="14">The sequence shown here is derived from an EMBL/GenBank/DDBJ whole genome shotgun (WGS) entry which is preliminary data.</text>
</comment>
<evidence type="ECO:0000256" key="1">
    <source>
        <dbReference type="ARBA" id="ARBA00004255"/>
    </source>
</evidence>
<dbReference type="GO" id="GO:0000139">
    <property type="term" value="C:Golgi membrane"/>
    <property type="evidence" value="ECO:0007669"/>
    <property type="project" value="UniProtKB-SubCell"/>
</dbReference>
<keyword evidence="5 12" id="KW-0963">Cytoplasm</keyword>
<evidence type="ECO:0000256" key="11">
    <source>
        <dbReference type="ARBA" id="ARBA00045555"/>
    </source>
</evidence>
<evidence type="ECO:0000256" key="9">
    <source>
        <dbReference type="ARBA" id="ARBA00023136"/>
    </source>
</evidence>
<dbReference type="GO" id="GO:0006890">
    <property type="term" value="P:retrograde vesicle-mediated transport, Golgi to endoplasmic reticulum"/>
    <property type="evidence" value="ECO:0007669"/>
    <property type="project" value="UniProtKB-UniRule"/>
</dbReference>
<dbReference type="SUPFAM" id="SSF64356">
    <property type="entry name" value="SNARE-like"/>
    <property type="match status" value="1"/>
</dbReference>
<evidence type="ECO:0000256" key="8">
    <source>
        <dbReference type="ARBA" id="ARBA00023034"/>
    </source>
</evidence>
<evidence type="ECO:0000256" key="7">
    <source>
        <dbReference type="ARBA" id="ARBA00022927"/>
    </source>
</evidence>
<dbReference type="InterPro" id="IPR039652">
    <property type="entry name" value="Coatomer_zeta"/>
</dbReference>
<dbReference type="GO" id="GO:0006891">
    <property type="term" value="P:intra-Golgi vesicle-mediated transport"/>
    <property type="evidence" value="ECO:0007669"/>
    <property type="project" value="TreeGrafter"/>
</dbReference>
<evidence type="ECO:0000313" key="15">
    <source>
        <dbReference type="Proteomes" id="UP000593562"/>
    </source>
</evidence>
<dbReference type="GO" id="GO:0006886">
    <property type="term" value="P:intracellular protein transport"/>
    <property type="evidence" value="ECO:0007669"/>
    <property type="project" value="TreeGrafter"/>
</dbReference>
<proteinExistence type="inferred from homology"/>
<comment type="subunit">
    <text evidence="3 12">Oligomeric complex that consists of at least the alpha, beta, beta', gamma, delta, epsilon and zeta subunits.</text>
</comment>
<keyword evidence="4 12" id="KW-0813">Transport</keyword>
<keyword evidence="6 12" id="KW-0931">ER-Golgi transport</keyword>
<feature type="domain" description="AP complex mu/sigma subunit" evidence="13">
    <location>
        <begin position="141"/>
        <end position="279"/>
    </location>
</feature>
<protein>
    <recommendedName>
        <fullName evidence="12">Coatomer subunit zeta</fullName>
    </recommendedName>
</protein>
<keyword evidence="9 12" id="KW-0472">Membrane</keyword>
<evidence type="ECO:0000256" key="10">
    <source>
        <dbReference type="ARBA" id="ARBA00023329"/>
    </source>
</evidence>
<dbReference type="CDD" id="cd14829">
    <property type="entry name" value="Zeta-COP"/>
    <property type="match status" value="1"/>
</dbReference>
<evidence type="ECO:0000256" key="5">
    <source>
        <dbReference type="ARBA" id="ARBA00022490"/>
    </source>
</evidence>
<organism evidence="14 15">
    <name type="scientific">Tripterygium wilfordii</name>
    <name type="common">Thunder God vine</name>
    <dbReference type="NCBI Taxonomy" id="458696"/>
    <lineage>
        <taxon>Eukaryota</taxon>
        <taxon>Viridiplantae</taxon>
        <taxon>Streptophyta</taxon>
        <taxon>Embryophyta</taxon>
        <taxon>Tracheophyta</taxon>
        <taxon>Spermatophyta</taxon>
        <taxon>Magnoliopsida</taxon>
        <taxon>eudicotyledons</taxon>
        <taxon>Gunneridae</taxon>
        <taxon>Pentapetalae</taxon>
        <taxon>rosids</taxon>
        <taxon>fabids</taxon>
        <taxon>Celastrales</taxon>
        <taxon>Celastraceae</taxon>
        <taxon>Tripterygium</taxon>
    </lineage>
</organism>
<dbReference type="FunCoup" id="A0A7J7E391">
    <property type="interactions" value="2556"/>
</dbReference>
<evidence type="ECO:0000259" key="13">
    <source>
        <dbReference type="Pfam" id="PF01217"/>
    </source>
</evidence>
<name>A0A7J7E391_TRIWF</name>
<dbReference type="InterPro" id="IPR022775">
    <property type="entry name" value="AP_mu_sigma_su"/>
</dbReference>
<evidence type="ECO:0000256" key="12">
    <source>
        <dbReference type="RuleBase" id="RU366053"/>
    </source>
</evidence>
<dbReference type="Gene3D" id="3.30.450.60">
    <property type="match status" value="1"/>
</dbReference>
<dbReference type="Proteomes" id="UP000593562">
    <property type="component" value="Unassembled WGS sequence"/>
</dbReference>
<dbReference type="AlphaFoldDB" id="A0A7J7E391"/>
<evidence type="ECO:0000256" key="4">
    <source>
        <dbReference type="ARBA" id="ARBA00022448"/>
    </source>
</evidence>
<gene>
    <name evidence="14" type="ORF">HS088_TW01G00684</name>
</gene>
<dbReference type="EMBL" id="JAAARO010000001">
    <property type="protein sequence ID" value="KAF5752766.1"/>
    <property type="molecule type" value="Genomic_DNA"/>
</dbReference>
<sequence>MAFRLSMLKSVVGSSGSMLGVRRWSHISALPPPMVGAVEPSTAFPPLALPEFDANPEKDSSRLEVGLGFPSFSFGASMELMAVPKKKVSKYKRGIRNGPKALKPTPVIIRCNGERVQHDSTHPRDFPEKFLPNNMESCPSVKNILLLDSEGKRIAVKYYSDDWSTNIAKEAFEKSVFTKTQKTNARTEAEITMFENNVVVYKFVQDLHFFVTGGDDENELILATVLQGFFDAVGLLLRGTVDKKEALENLDLILLCLDEIVDGGIILETDANVIAGKVASHSIDSAAPLSEQTITQALATAREHLTRSLLK</sequence>
<comment type="subcellular location">
    <subcellularLocation>
        <location evidence="12">Cytoplasm</location>
    </subcellularLocation>
    <subcellularLocation>
        <location evidence="1 12">Golgi apparatus membrane</location>
        <topology evidence="1 12">Peripheral membrane protein</topology>
        <orientation evidence="1 12">Cytoplasmic side</orientation>
    </subcellularLocation>
    <subcellularLocation>
        <location evidence="12">Cytoplasmic vesicle</location>
        <location evidence="12">COPI-coated vesicle membrane</location>
        <topology evidence="12">Peripheral membrane protein</topology>
        <orientation evidence="12">Cytoplasmic side</orientation>
    </subcellularLocation>
</comment>
<dbReference type="InterPro" id="IPR011012">
    <property type="entry name" value="Longin-like_dom_sf"/>
</dbReference>
<keyword evidence="8 12" id="KW-0333">Golgi apparatus</keyword>
<dbReference type="PANTHER" id="PTHR11043:SF0">
    <property type="entry name" value="COATOMER SUBUNIT ZETA"/>
    <property type="match status" value="1"/>
</dbReference>
<evidence type="ECO:0000256" key="2">
    <source>
        <dbReference type="ARBA" id="ARBA00006972"/>
    </source>
</evidence>
<dbReference type="GO" id="GO:0030126">
    <property type="term" value="C:COPI vesicle coat"/>
    <property type="evidence" value="ECO:0007669"/>
    <property type="project" value="UniProtKB-UniRule"/>
</dbReference>
<evidence type="ECO:0000313" key="14">
    <source>
        <dbReference type="EMBL" id="KAF5752766.1"/>
    </source>
</evidence>
<dbReference type="FunFam" id="3.30.450.60:FF:000014">
    <property type="entry name" value="Coatomer subunit zeta-2"/>
    <property type="match status" value="1"/>
</dbReference>
<evidence type="ECO:0000256" key="6">
    <source>
        <dbReference type="ARBA" id="ARBA00022892"/>
    </source>
</evidence>
<keyword evidence="10 12" id="KW-0968">Cytoplasmic vesicle</keyword>
<reference evidence="14 15" key="1">
    <citation type="journal article" date="2020" name="Nat. Commun.">
        <title>Genome of Tripterygium wilfordii and identification of cytochrome P450 involved in triptolide biosynthesis.</title>
        <authorList>
            <person name="Tu L."/>
            <person name="Su P."/>
            <person name="Zhang Z."/>
            <person name="Gao L."/>
            <person name="Wang J."/>
            <person name="Hu T."/>
            <person name="Zhou J."/>
            <person name="Zhang Y."/>
            <person name="Zhao Y."/>
            <person name="Liu Y."/>
            <person name="Song Y."/>
            <person name="Tong Y."/>
            <person name="Lu Y."/>
            <person name="Yang J."/>
            <person name="Xu C."/>
            <person name="Jia M."/>
            <person name="Peters R.J."/>
            <person name="Huang L."/>
            <person name="Gao W."/>
        </authorList>
    </citation>
    <scope>NUCLEOTIDE SEQUENCE [LARGE SCALE GENOMIC DNA]</scope>
    <source>
        <strain evidence="15">cv. XIE 37</strain>
        <tissue evidence="14">Leaf</tissue>
    </source>
</reference>
<comment type="similarity">
    <text evidence="2 12">Belongs to the adaptor complexes small subunit family.</text>
</comment>
<evidence type="ECO:0000256" key="3">
    <source>
        <dbReference type="ARBA" id="ARBA00011775"/>
    </source>
</evidence>
<keyword evidence="15" id="KW-1185">Reference proteome</keyword>
<keyword evidence="7 12" id="KW-0653">Protein transport</keyword>
<dbReference type="PANTHER" id="PTHR11043">
    <property type="entry name" value="ZETA-COAT PROTEIN"/>
    <property type="match status" value="1"/>
</dbReference>